<dbReference type="InterPro" id="IPR006166">
    <property type="entry name" value="ERCC4_domain"/>
</dbReference>
<keyword evidence="14" id="KW-0175">Coiled coil</keyword>
<evidence type="ECO:0000256" key="15">
    <source>
        <dbReference type="ARBA" id="ARBA00023172"/>
    </source>
</evidence>
<evidence type="ECO:0000256" key="13">
    <source>
        <dbReference type="ARBA" id="ARBA00022842"/>
    </source>
</evidence>
<dbReference type="CDD" id="cd20083">
    <property type="entry name" value="XPF_nuclease_EME"/>
    <property type="match status" value="1"/>
</dbReference>
<comment type="similarity">
    <text evidence="4">Belongs to the EME1/MMS4 family.</text>
</comment>
<protein>
    <submittedName>
        <fullName evidence="24">Crossover junction endonuclease eme1b</fullName>
    </submittedName>
</protein>
<dbReference type="InterPro" id="IPR042530">
    <property type="entry name" value="EME1/EME2_C"/>
</dbReference>
<dbReference type="InterPro" id="IPR047524">
    <property type="entry name" value="XPF_nuclease_EME1_plant/arthr"/>
</dbReference>
<dbReference type="GO" id="GO:0048476">
    <property type="term" value="C:Holliday junction resolvase complex"/>
    <property type="evidence" value="ECO:0007669"/>
    <property type="project" value="InterPro"/>
</dbReference>
<evidence type="ECO:0000256" key="22">
    <source>
        <dbReference type="SAM" id="MobiDB-lite"/>
    </source>
</evidence>
<keyword evidence="19" id="KW-0131">Cell cycle</keyword>
<evidence type="ECO:0000256" key="3">
    <source>
        <dbReference type="ARBA" id="ARBA00004123"/>
    </source>
</evidence>
<dbReference type="GO" id="GO:0046872">
    <property type="term" value="F:metal ion binding"/>
    <property type="evidence" value="ECO:0007669"/>
    <property type="project" value="UniProtKB-KW"/>
</dbReference>
<comment type="cofactor">
    <cofactor evidence="1">
        <name>Ca(2+)</name>
        <dbReference type="ChEBI" id="CHEBI:29108"/>
    </cofactor>
</comment>
<reference evidence="24 25" key="1">
    <citation type="submission" date="2020-06" db="EMBL/GenBank/DDBJ databases">
        <title>Transcriptomic and genomic resources for Thalictrum thalictroides and T. hernandezii: Facilitating candidate gene discovery in an emerging model plant lineage.</title>
        <authorList>
            <person name="Arias T."/>
            <person name="Riano-Pachon D.M."/>
            <person name="Di Stilio V.S."/>
        </authorList>
    </citation>
    <scope>NUCLEOTIDE SEQUENCE [LARGE SCALE GENOMIC DNA]</scope>
    <source>
        <strain evidence="25">cv. WT478/WT964</strain>
        <tissue evidence="24">Leaves</tissue>
    </source>
</reference>
<keyword evidence="12" id="KW-0106">Calcium</keyword>
<evidence type="ECO:0000313" key="24">
    <source>
        <dbReference type="EMBL" id="KAF5199856.1"/>
    </source>
</evidence>
<keyword evidence="8 24" id="KW-0255">Endonuclease</keyword>
<evidence type="ECO:0000259" key="23">
    <source>
        <dbReference type="Pfam" id="PF02732"/>
    </source>
</evidence>
<dbReference type="InterPro" id="IPR033310">
    <property type="entry name" value="Mms4/EME1/EME2"/>
</dbReference>
<evidence type="ECO:0000256" key="21">
    <source>
        <dbReference type="ARBA" id="ARBA00066032"/>
    </source>
</evidence>
<feature type="region of interest" description="Disordered" evidence="22">
    <location>
        <begin position="15"/>
        <end position="63"/>
    </location>
</feature>
<gene>
    <name evidence="24" type="ORF">FRX31_010564</name>
</gene>
<keyword evidence="10" id="KW-0498">Mitosis</keyword>
<keyword evidence="18" id="KW-0469">Meiosis</keyword>
<dbReference type="PANTHER" id="PTHR21077:SF5">
    <property type="entry name" value="CROSSOVER JUNCTION ENDONUCLEASE MMS4"/>
    <property type="match status" value="1"/>
</dbReference>
<proteinExistence type="inferred from homology"/>
<dbReference type="GO" id="GO:0016787">
    <property type="term" value="F:hydrolase activity"/>
    <property type="evidence" value="ECO:0007669"/>
    <property type="project" value="UniProtKB-KW"/>
</dbReference>
<evidence type="ECO:0000256" key="20">
    <source>
        <dbReference type="ARBA" id="ARBA00059712"/>
    </source>
</evidence>
<comment type="subcellular location">
    <subcellularLocation>
        <location evidence="3">Nucleus</location>
    </subcellularLocation>
</comment>
<dbReference type="GO" id="GO:0005634">
    <property type="term" value="C:nucleus"/>
    <property type="evidence" value="ECO:0007669"/>
    <property type="project" value="UniProtKB-SubCell"/>
</dbReference>
<keyword evidence="13" id="KW-0460">Magnesium</keyword>
<name>A0A7J6WR63_THATH</name>
<feature type="domain" description="ERCC4" evidence="23">
    <location>
        <begin position="205"/>
        <end position="362"/>
    </location>
</feature>
<evidence type="ECO:0000256" key="5">
    <source>
        <dbReference type="ARBA" id="ARBA00022618"/>
    </source>
</evidence>
<comment type="caution">
    <text evidence="24">The sequence shown here is derived from an EMBL/GenBank/DDBJ whole genome shotgun (WGS) entry which is preliminary data.</text>
</comment>
<keyword evidence="15" id="KW-0233">DNA recombination</keyword>
<keyword evidence="7" id="KW-0479">Metal-binding</keyword>
<evidence type="ECO:0000256" key="17">
    <source>
        <dbReference type="ARBA" id="ARBA00023242"/>
    </source>
</evidence>
<dbReference type="AlphaFoldDB" id="A0A7J6WR63"/>
<dbReference type="Pfam" id="PF02732">
    <property type="entry name" value="ERCC4"/>
    <property type="match status" value="1"/>
</dbReference>
<dbReference type="Gene3D" id="1.10.150.670">
    <property type="entry name" value="Crossover junction endonuclease EME1, DNA-binding domain"/>
    <property type="match status" value="1"/>
</dbReference>
<keyword evidence="5" id="KW-0132">Cell division</keyword>
<dbReference type="GO" id="GO:0051321">
    <property type="term" value="P:meiotic cell cycle"/>
    <property type="evidence" value="ECO:0007669"/>
    <property type="project" value="UniProtKB-KW"/>
</dbReference>
<evidence type="ECO:0000256" key="1">
    <source>
        <dbReference type="ARBA" id="ARBA00001913"/>
    </source>
</evidence>
<evidence type="ECO:0000256" key="16">
    <source>
        <dbReference type="ARBA" id="ARBA00023204"/>
    </source>
</evidence>
<evidence type="ECO:0000313" key="25">
    <source>
        <dbReference type="Proteomes" id="UP000554482"/>
    </source>
</evidence>
<keyword evidence="11" id="KW-0378">Hydrolase</keyword>
<dbReference type="FunFam" id="1.10.150.670:FF:000007">
    <property type="entry name" value="Crossover junction endonuclease EME1B"/>
    <property type="match status" value="1"/>
</dbReference>
<dbReference type="GO" id="GO:0004519">
    <property type="term" value="F:endonuclease activity"/>
    <property type="evidence" value="ECO:0007669"/>
    <property type="project" value="UniProtKB-KW"/>
</dbReference>
<keyword evidence="6" id="KW-0540">Nuclease</keyword>
<accession>A0A7J6WR63</accession>
<dbReference type="EMBL" id="JABWDY010011383">
    <property type="protein sequence ID" value="KAF5199856.1"/>
    <property type="molecule type" value="Genomic_DNA"/>
</dbReference>
<dbReference type="Proteomes" id="UP000554482">
    <property type="component" value="Unassembled WGS sequence"/>
</dbReference>
<evidence type="ECO:0000256" key="4">
    <source>
        <dbReference type="ARBA" id="ARBA00005313"/>
    </source>
</evidence>
<dbReference type="GO" id="GO:0051301">
    <property type="term" value="P:cell division"/>
    <property type="evidence" value="ECO:0007669"/>
    <property type="project" value="UniProtKB-KW"/>
</dbReference>
<dbReference type="GO" id="GO:0006281">
    <property type="term" value="P:DNA repair"/>
    <property type="evidence" value="ECO:0007669"/>
    <property type="project" value="UniProtKB-KW"/>
</dbReference>
<organism evidence="24 25">
    <name type="scientific">Thalictrum thalictroides</name>
    <name type="common">Rue-anemone</name>
    <name type="synonym">Anemone thalictroides</name>
    <dbReference type="NCBI Taxonomy" id="46969"/>
    <lineage>
        <taxon>Eukaryota</taxon>
        <taxon>Viridiplantae</taxon>
        <taxon>Streptophyta</taxon>
        <taxon>Embryophyta</taxon>
        <taxon>Tracheophyta</taxon>
        <taxon>Spermatophyta</taxon>
        <taxon>Magnoliopsida</taxon>
        <taxon>Ranunculales</taxon>
        <taxon>Ranunculaceae</taxon>
        <taxon>Thalictroideae</taxon>
        <taxon>Thalictrum</taxon>
    </lineage>
</organism>
<evidence type="ECO:0000256" key="19">
    <source>
        <dbReference type="ARBA" id="ARBA00023306"/>
    </source>
</evidence>
<dbReference type="OrthoDB" id="343092at2759"/>
<keyword evidence="16" id="KW-0234">DNA repair</keyword>
<evidence type="ECO:0000256" key="9">
    <source>
        <dbReference type="ARBA" id="ARBA00022763"/>
    </source>
</evidence>
<dbReference type="PANTHER" id="PTHR21077">
    <property type="entry name" value="EME1 PROTEIN"/>
    <property type="match status" value="1"/>
</dbReference>
<evidence type="ECO:0000256" key="8">
    <source>
        <dbReference type="ARBA" id="ARBA00022759"/>
    </source>
</evidence>
<comment type="cofactor">
    <cofactor evidence="2">
        <name>Mg(2+)</name>
        <dbReference type="ChEBI" id="CHEBI:18420"/>
    </cofactor>
</comment>
<comment type="subunit">
    <text evidence="21">Forms a heterodimer with MUS81.</text>
</comment>
<evidence type="ECO:0000256" key="6">
    <source>
        <dbReference type="ARBA" id="ARBA00022722"/>
    </source>
</evidence>
<sequence>MDAELESLLEDVLDDNHLTPKKPSSVLFNPKTSYVPDSPLSSDPFESCRSRFSDPKTGSLPTSTYDKGGCSLICLESDNESESDIERKFLKENEDITPAFEVDPFAEDFEVNDPEQQVGTATKQIHEDVAYNEEQSNKRDETKAKKKKTKEEKMHLAEEKKLKKEQEDLQRKALKAEAAEAKKLQKEQQKWEKGKSSLKFISVEIDAKVVELGAVGGHLISKLAEKGISYSITSNPIERSILWKLCLPEQDSELSSKRREIPYVLLVYEADEYCSLILNDSLTGHVSRVQSRYSSHTICYLTNKLISYINKREQAQYKNLPNSHLWIRPPVEEVLSKITTNYARVHSRQCRDEAELADHVAGLTYALAMCQSRPKLTQLSIYANGVLIPKDLIGVNSKGNSVWLKALIAIPKVQPRFAVAICKKYPTMKSLLSVYMDPSKSVYEKEFLLKDLPTEGLLGTEDKKVGAVCSKRVYRILMAQNGKIKTDDVEFGADFF</sequence>
<evidence type="ECO:0000256" key="12">
    <source>
        <dbReference type="ARBA" id="ARBA00022837"/>
    </source>
</evidence>
<dbReference type="Gene3D" id="3.40.50.10130">
    <property type="match status" value="1"/>
</dbReference>
<comment type="function">
    <text evidence="20">Interacts with MUS81 to form a DNA structure-specific endonuclease with substrate preference for branched DNA structures with a 5'-end at the branch nick. Typical substrates include 3'-flap structures, D-loops, replication forks, nicked Holliday junctions and also intact Holliday junctions with a reduced efficiency. May be required in mitosis for the processing of stalled or collapsed replication fork intermediates. Plays a role in DNA repair and in genotoxic stress-induced homologous recombination (HR) in somatic cells. Mediates a subset of meiotic recombination events that are insensitive to crossover interference.</text>
</comment>
<evidence type="ECO:0000256" key="14">
    <source>
        <dbReference type="ARBA" id="ARBA00023054"/>
    </source>
</evidence>
<evidence type="ECO:0000256" key="10">
    <source>
        <dbReference type="ARBA" id="ARBA00022776"/>
    </source>
</evidence>
<dbReference type="GO" id="GO:0003677">
    <property type="term" value="F:DNA binding"/>
    <property type="evidence" value="ECO:0007669"/>
    <property type="project" value="InterPro"/>
</dbReference>
<keyword evidence="9" id="KW-0227">DNA damage</keyword>
<dbReference type="Pfam" id="PF21292">
    <property type="entry name" value="EME1-MUS81_C"/>
    <property type="match status" value="1"/>
</dbReference>
<keyword evidence="17" id="KW-0539">Nucleus</keyword>
<evidence type="ECO:0000256" key="2">
    <source>
        <dbReference type="ARBA" id="ARBA00001946"/>
    </source>
</evidence>
<evidence type="ECO:0000256" key="18">
    <source>
        <dbReference type="ARBA" id="ARBA00023254"/>
    </source>
</evidence>
<keyword evidence="25" id="KW-1185">Reference proteome</keyword>
<dbReference type="GO" id="GO:0006310">
    <property type="term" value="P:DNA recombination"/>
    <property type="evidence" value="ECO:0007669"/>
    <property type="project" value="UniProtKB-KW"/>
</dbReference>
<evidence type="ECO:0000256" key="11">
    <source>
        <dbReference type="ARBA" id="ARBA00022801"/>
    </source>
</evidence>
<feature type="region of interest" description="Disordered" evidence="22">
    <location>
        <begin position="127"/>
        <end position="156"/>
    </location>
</feature>
<evidence type="ECO:0000256" key="7">
    <source>
        <dbReference type="ARBA" id="ARBA00022723"/>
    </source>
</evidence>